<protein>
    <submittedName>
        <fullName evidence="9">Peptide ABC transporter permease</fullName>
    </submittedName>
</protein>
<proteinExistence type="inferred from homology"/>
<dbReference type="InterPro" id="IPR050366">
    <property type="entry name" value="BP-dependent_transpt_permease"/>
</dbReference>
<evidence type="ECO:0000256" key="5">
    <source>
        <dbReference type="ARBA" id="ARBA00022989"/>
    </source>
</evidence>
<dbReference type="EMBL" id="CP015629">
    <property type="protein sequence ID" value="ANF34196.1"/>
    <property type="molecule type" value="Genomic_DNA"/>
</dbReference>
<evidence type="ECO:0000313" key="9">
    <source>
        <dbReference type="EMBL" id="ANF34196.1"/>
    </source>
</evidence>
<gene>
    <name evidence="9" type="ORF">A7978_03775</name>
</gene>
<evidence type="ECO:0000259" key="8">
    <source>
        <dbReference type="PROSITE" id="PS50928"/>
    </source>
</evidence>
<feature type="transmembrane region" description="Helical" evidence="7">
    <location>
        <begin position="117"/>
        <end position="136"/>
    </location>
</feature>
<dbReference type="AlphaFoldDB" id="A0A172XC15"/>
<comment type="similarity">
    <text evidence="7">Belongs to the binding-protein-dependent transport system permease family.</text>
</comment>
<evidence type="ECO:0000256" key="6">
    <source>
        <dbReference type="ARBA" id="ARBA00023136"/>
    </source>
</evidence>
<feature type="domain" description="ABC transmembrane type-1" evidence="8">
    <location>
        <begin position="77"/>
        <end position="270"/>
    </location>
</feature>
<dbReference type="InterPro" id="IPR000515">
    <property type="entry name" value="MetI-like"/>
</dbReference>
<feature type="transmembrane region" description="Helical" evidence="7">
    <location>
        <begin position="81"/>
        <end position="105"/>
    </location>
</feature>
<dbReference type="GO" id="GO:0005886">
    <property type="term" value="C:plasma membrane"/>
    <property type="evidence" value="ECO:0007669"/>
    <property type="project" value="UniProtKB-SubCell"/>
</dbReference>
<evidence type="ECO:0000256" key="4">
    <source>
        <dbReference type="ARBA" id="ARBA00022692"/>
    </source>
</evidence>
<evidence type="ECO:0000256" key="1">
    <source>
        <dbReference type="ARBA" id="ARBA00004651"/>
    </source>
</evidence>
<sequence length="283" mass="32407">MYKFNKLYVIALGIFISFLMITPKLINEGSKFAIYKKDPNKTYIQTINKLPQTPTASHPLGTDKMGRDILARLILATRNSILLAFSYAAISAIIGIFIGIIIGNLKFKTCLIISKPIEALQTIPFSYILMLIFYYFAKQKNYNILEVSFTLALIHGWIKFSFITRNNTLLIKNLDYVHASKIMGANQFRIIIHHIFPEVLASISSIIPLQISKSLTTFEVINFLQHKDKSSYPSLGELLGYIEMGREYFWIWAKPLIILLIINIILTSISLKLKKHMKYFISS</sequence>
<feature type="transmembrane region" description="Helical" evidence="7">
    <location>
        <begin position="190"/>
        <end position="211"/>
    </location>
</feature>
<name>A0A172XC15_BORTU</name>
<keyword evidence="4 7" id="KW-0812">Transmembrane</keyword>
<reference evidence="9 10" key="1">
    <citation type="submission" date="2016-05" db="EMBL/GenBank/DDBJ databases">
        <title>Chromosome and linear plasmid sequence of a 2015 human isolate of tick-borne relapsing fever spirochete, Borrelia turicatae.</title>
        <authorList>
            <person name="Kingry L.C."/>
            <person name="Dhwani B."/>
            <person name="Replogle A."/>
            <person name="Sexton C."/>
            <person name="Rowe L."/>
            <person name="Stermole B.M."/>
            <person name="Christensen A.M."/>
            <person name="Schriefer M.E."/>
        </authorList>
    </citation>
    <scope>NUCLEOTIDE SEQUENCE [LARGE SCALE GENOMIC DNA]</scope>
    <source>
        <strain evidence="9 10">BTE5EL</strain>
    </source>
</reference>
<dbReference type="PANTHER" id="PTHR43386:SF1">
    <property type="entry name" value="D,D-DIPEPTIDE TRANSPORT SYSTEM PERMEASE PROTEIN DDPC-RELATED"/>
    <property type="match status" value="1"/>
</dbReference>
<keyword evidence="3" id="KW-1003">Cell membrane</keyword>
<evidence type="ECO:0000313" key="10">
    <source>
        <dbReference type="Proteomes" id="UP000264231"/>
    </source>
</evidence>
<dbReference type="GO" id="GO:0055085">
    <property type="term" value="P:transmembrane transport"/>
    <property type="evidence" value="ECO:0007669"/>
    <property type="project" value="InterPro"/>
</dbReference>
<comment type="subcellular location">
    <subcellularLocation>
        <location evidence="1 7">Cell membrane</location>
        <topology evidence="1 7">Multi-pass membrane protein</topology>
    </subcellularLocation>
</comment>
<feature type="transmembrane region" description="Helical" evidence="7">
    <location>
        <begin position="142"/>
        <end position="162"/>
    </location>
</feature>
<keyword evidence="5 7" id="KW-1133">Transmembrane helix</keyword>
<dbReference type="Gene3D" id="1.10.3720.10">
    <property type="entry name" value="MetI-like"/>
    <property type="match status" value="1"/>
</dbReference>
<keyword evidence="6 7" id="KW-0472">Membrane</keyword>
<keyword evidence="2 7" id="KW-0813">Transport</keyword>
<dbReference type="CDD" id="cd06261">
    <property type="entry name" value="TM_PBP2"/>
    <property type="match status" value="1"/>
</dbReference>
<evidence type="ECO:0000256" key="7">
    <source>
        <dbReference type="RuleBase" id="RU363032"/>
    </source>
</evidence>
<accession>A0A172XC15</accession>
<dbReference type="RefSeq" id="WP_119024270.1">
    <property type="nucleotide sequence ID" value="NZ_CP015629.1"/>
</dbReference>
<evidence type="ECO:0000256" key="3">
    <source>
        <dbReference type="ARBA" id="ARBA00022475"/>
    </source>
</evidence>
<dbReference type="Pfam" id="PF00528">
    <property type="entry name" value="BPD_transp_1"/>
    <property type="match status" value="1"/>
</dbReference>
<dbReference type="PROSITE" id="PS50928">
    <property type="entry name" value="ABC_TM1"/>
    <property type="match status" value="1"/>
</dbReference>
<evidence type="ECO:0000256" key="2">
    <source>
        <dbReference type="ARBA" id="ARBA00022448"/>
    </source>
</evidence>
<dbReference type="Proteomes" id="UP000264231">
    <property type="component" value="Chromosome"/>
</dbReference>
<feature type="transmembrane region" description="Helical" evidence="7">
    <location>
        <begin position="7"/>
        <end position="26"/>
    </location>
</feature>
<feature type="transmembrane region" description="Helical" evidence="7">
    <location>
        <begin position="249"/>
        <end position="271"/>
    </location>
</feature>
<organism evidence="9 10">
    <name type="scientific">Borrelia turicatae</name>
    <dbReference type="NCBI Taxonomy" id="142"/>
    <lineage>
        <taxon>Bacteria</taxon>
        <taxon>Pseudomonadati</taxon>
        <taxon>Spirochaetota</taxon>
        <taxon>Spirochaetia</taxon>
        <taxon>Spirochaetales</taxon>
        <taxon>Borreliaceae</taxon>
        <taxon>Borrelia</taxon>
    </lineage>
</organism>
<dbReference type="SUPFAM" id="SSF161098">
    <property type="entry name" value="MetI-like"/>
    <property type="match status" value="1"/>
</dbReference>
<dbReference type="PANTHER" id="PTHR43386">
    <property type="entry name" value="OLIGOPEPTIDE TRANSPORT SYSTEM PERMEASE PROTEIN APPC"/>
    <property type="match status" value="1"/>
</dbReference>
<dbReference type="InterPro" id="IPR035906">
    <property type="entry name" value="MetI-like_sf"/>
</dbReference>